<dbReference type="CDD" id="cd02947">
    <property type="entry name" value="TRX_family"/>
    <property type="match status" value="1"/>
</dbReference>
<dbReference type="PIRSF" id="PIRSF000077">
    <property type="entry name" value="Thioredoxin"/>
    <property type="match status" value="1"/>
</dbReference>
<comment type="function">
    <text evidence="1">Participates in various redox reactions through the reversible oxidation of its active center dithiol to a disulfide and catalyzes dithiol-disulfide exchange reactions.</text>
</comment>
<gene>
    <name evidence="10" type="primary">trxA</name>
    <name evidence="10" type="ORF">GOHSU_19_00170</name>
</gene>
<evidence type="ECO:0000259" key="9">
    <source>
        <dbReference type="PROSITE" id="PS51352"/>
    </source>
</evidence>
<dbReference type="eggNOG" id="COG3118">
    <property type="taxonomic scope" value="Bacteria"/>
</dbReference>
<keyword evidence="3" id="KW-0813">Transport</keyword>
<keyword evidence="4" id="KW-0249">Electron transport</keyword>
<dbReference type="Proteomes" id="UP000053405">
    <property type="component" value="Unassembled WGS sequence"/>
</dbReference>
<sequence length="103" mass="11604">MADLGNHSIGEVLRSERPSLVYFWAPWCTRCRAFTPQFEQFADDHGDKVQLRRVNASDEDALVSSYRVTGLPTLLLFDGGTVVQTITDPSSKEDLEDRLAPYL</sequence>
<dbReference type="PROSITE" id="PS51352">
    <property type="entry name" value="THIOREDOXIN_2"/>
    <property type="match status" value="1"/>
</dbReference>
<dbReference type="Gene3D" id="3.40.30.10">
    <property type="entry name" value="Glutaredoxin"/>
    <property type="match status" value="1"/>
</dbReference>
<evidence type="ECO:0000313" key="10">
    <source>
        <dbReference type="EMBL" id="GAC57412.1"/>
    </source>
</evidence>
<dbReference type="EMBL" id="BANT01000019">
    <property type="protein sequence ID" value="GAC57412.1"/>
    <property type="molecule type" value="Genomic_DNA"/>
</dbReference>
<dbReference type="PANTHER" id="PTHR45663">
    <property type="entry name" value="GEO12009P1"/>
    <property type="match status" value="1"/>
</dbReference>
<evidence type="ECO:0000256" key="3">
    <source>
        <dbReference type="ARBA" id="ARBA00022448"/>
    </source>
</evidence>
<evidence type="ECO:0000256" key="8">
    <source>
        <dbReference type="PIRSR" id="PIRSR000077-4"/>
    </source>
</evidence>
<dbReference type="GO" id="GO:0005829">
    <property type="term" value="C:cytosol"/>
    <property type="evidence" value="ECO:0007669"/>
    <property type="project" value="TreeGrafter"/>
</dbReference>
<evidence type="ECO:0000256" key="7">
    <source>
        <dbReference type="PIRNR" id="PIRNR000077"/>
    </source>
</evidence>
<dbReference type="InterPro" id="IPR036249">
    <property type="entry name" value="Thioredoxin-like_sf"/>
</dbReference>
<evidence type="ECO:0000256" key="1">
    <source>
        <dbReference type="ARBA" id="ARBA00003318"/>
    </source>
</evidence>
<organism evidence="10 11">
    <name type="scientific">Gordonia hirsuta DSM 44140 = NBRC 16056</name>
    <dbReference type="NCBI Taxonomy" id="1121927"/>
    <lineage>
        <taxon>Bacteria</taxon>
        <taxon>Bacillati</taxon>
        <taxon>Actinomycetota</taxon>
        <taxon>Actinomycetes</taxon>
        <taxon>Mycobacteriales</taxon>
        <taxon>Gordoniaceae</taxon>
        <taxon>Gordonia</taxon>
    </lineage>
</organism>
<dbReference type="InterPro" id="IPR013766">
    <property type="entry name" value="Thioredoxin_domain"/>
</dbReference>
<dbReference type="SUPFAM" id="SSF52833">
    <property type="entry name" value="Thioredoxin-like"/>
    <property type="match status" value="1"/>
</dbReference>
<comment type="similarity">
    <text evidence="2 7">Belongs to the thioredoxin family.</text>
</comment>
<dbReference type="GO" id="GO:0015035">
    <property type="term" value="F:protein-disulfide reductase activity"/>
    <property type="evidence" value="ECO:0007669"/>
    <property type="project" value="InterPro"/>
</dbReference>
<reference evidence="10 11" key="1">
    <citation type="submission" date="2012-12" db="EMBL/GenBank/DDBJ databases">
        <title>Whole genome shotgun sequence of Gordonia hirsuta NBRC 16056.</title>
        <authorList>
            <person name="Isaki-Nakamura S."/>
            <person name="Hosoyama A."/>
            <person name="Tsuchikane K."/>
            <person name="Katsumata H."/>
            <person name="Baba S."/>
            <person name="Yamazaki S."/>
            <person name="Fujita N."/>
        </authorList>
    </citation>
    <scope>NUCLEOTIDE SEQUENCE [LARGE SCALE GENOMIC DNA]</scope>
    <source>
        <strain evidence="10 11">NBRC 16056</strain>
    </source>
</reference>
<evidence type="ECO:0000256" key="6">
    <source>
        <dbReference type="ARBA" id="ARBA00023284"/>
    </source>
</evidence>
<feature type="disulfide bond" description="Redox-active" evidence="8">
    <location>
        <begin position="28"/>
        <end position="31"/>
    </location>
</feature>
<keyword evidence="6 8" id="KW-0676">Redox-active center</keyword>
<evidence type="ECO:0000256" key="4">
    <source>
        <dbReference type="ARBA" id="ARBA00022982"/>
    </source>
</evidence>
<dbReference type="AlphaFoldDB" id="L7LBH2"/>
<protein>
    <recommendedName>
        <fullName evidence="7">Thioredoxin</fullName>
    </recommendedName>
</protein>
<evidence type="ECO:0000313" key="11">
    <source>
        <dbReference type="Proteomes" id="UP000053405"/>
    </source>
</evidence>
<name>L7LBH2_9ACTN</name>
<proteinExistence type="inferred from homology"/>
<comment type="caution">
    <text evidence="10">The sequence shown here is derived from an EMBL/GenBank/DDBJ whole genome shotgun (WGS) entry which is preliminary data.</text>
</comment>
<dbReference type="InterPro" id="IPR005746">
    <property type="entry name" value="Thioredoxin"/>
</dbReference>
<keyword evidence="11" id="KW-1185">Reference proteome</keyword>
<dbReference type="Pfam" id="PF00085">
    <property type="entry name" value="Thioredoxin"/>
    <property type="match status" value="1"/>
</dbReference>
<dbReference type="PRINTS" id="PR00421">
    <property type="entry name" value="THIOREDOXIN"/>
</dbReference>
<dbReference type="GO" id="GO:0045454">
    <property type="term" value="P:cell redox homeostasis"/>
    <property type="evidence" value="ECO:0007669"/>
    <property type="project" value="TreeGrafter"/>
</dbReference>
<dbReference type="STRING" id="1121927.GOHSU_19_00170"/>
<dbReference type="PANTHER" id="PTHR45663:SF11">
    <property type="entry name" value="GEO12009P1"/>
    <property type="match status" value="1"/>
</dbReference>
<evidence type="ECO:0000256" key="5">
    <source>
        <dbReference type="ARBA" id="ARBA00023157"/>
    </source>
</evidence>
<keyword evidence="5 8" id="KW-1015">Disulfide bond</keyword>
<feature type="domain" description="Thioredoxin" evidence="9">
    <location>
        <begin position="1"/>
        <end position="103"/>
    </location>
</feature>
<accession>L7LBH2</accession>
<evidence type="ECO:0000256" key="2">
    <source>
        <dbReference type="ARBA" id="ARBA00008987"/>
    </source>
</evidence>